<dbReference type="GO" id="GO:0046872">
    <property type="term" value="F:metal ion binding"/>
    <property type="evidence" value="ECO:0007669"/>
    <property type="project" value="UniProtKB-KW"/>
</dbReference>
<dbReference type="PANTHER" id="PTHR42796">
    <property type="entry name" value="FUMARYLACETOACETATE HYDROLASE DOMAIN-CONTAINING PROTEIN 2A-RELATED"/>
    <property type="match status" value="1"/>
</dbReference>
<evidence type="ECO:0000256" key="2">
    <source>
        <dbReference type="ARBA" id="ARBA00022723"/>
    </source>
</evidence>
<dbReference type="Gene3D" id="2.30.30.370">
    <property type="entry name" value="FAH"/>
    <property type="match status" value="1"/>
</dbReference>
<dbReference type="AlphaFoldDB" id="A0A2Z5QZF5"/>
<dbReference type="RefSeq" id="WP_006888677.1">
    <property type="nucleotide sequence ID" value="NZ_CAKASD010000033.1"/>
</dbReference>
<dbReference type="Proteomes" id="UP000282386">
    <property type="component" value="Chromosome"/>
</dbReference>
<proteinExistence type="inferred from homology"/>
<dbReference type="EMBL" id="AP017895">
    <property type="protein sequence ID" value="BAV87852.1"/>
    <property type="molecule type" value="Genomic_DNA"/>
</dbReference>
<gene>
    <name evidence="6" type="ORF">NCTC10207_00921</name>
    <name evidence="5" type="ORF">RA11412_1553</name>
</gene>
<reference evidence="5 7" key="1">
    <citation type="submission" date="2016-10" db="EMBL/GenBank/DDBJ databases">
        <title>Genome sequence of Rothia aeria strain JCM11412.</title>
        <authorList>
            <person name="Nambu T."/>
        </authorList>
    </citation>
    <scope>NUCLEOTIDE SEQUENCE [LARGE SCALE GENOMIC DNA]</scope>
    <source>
        <strain evidence="5 7">JCM 11412</strain>
    </source>
</reference>
<dbReference type="EC" id="4.3.2.3" evidence="6"/>
<dbReference type="Proteomes" id="UP000250241">
    <property type="component" value="Chromosome"/>
</dbReference>
<keyword evidence="7" id="KW-1185">Reference proteome</keyword>
<keyword evidence="5" id="KW-0378">Hydrolase</keyword>
<accession>A0A2Z5QZF5</accession>
<feature type="domain" description="Rv2993c-like N-terminal" evidence="4">
    <location>
        <begin position="1"/>
        <end position="55"/>
    </location>
</feature>
<comment type="similarity">
    <text evidence="1">Belongs to the FAH family.</text>
</comment>
<dbReference type="InterPro" id="IPR036663">
    <property type="entry name" value="Fumarylacetoacetase_C_sf"/>
</dbReference>
<dbReference type="InterPro" id="IPR011234">
    <property type="entry name" value="Fumarylacetoacetase-like_C"/>
</dbReference>
<evidence type="ECO:0000313" key="8">
    <source>
        <dbReference type="Proteomes" id="UP000282386"/>
    </source>
</evidence>
<dbReference type="GO" id="GO:0044281">
    <property type="term" value="P:small molecule metabolic process"/>
    <property type="evidence" value="ECO:0007669"/>
    <property type="project" value="UniProtKB-ARBA"/>
</dbReference>
<dbReference type="SUPFAM" id="SSF56529">
    <property type="entry name" value="FAH"/>
    <property type="match status" value="1"/>
</dbReference>
<evidence type="ECO:0000256" key="1">
    <source>
        <dbReference type="ARBA" id="ARBA00010211"/>
    </source>
</evidence>
<evidence type="ECO:0000313" key="7">
    <source>
        <dbReference type="Proteomes" id="UP000250241"/>
    </source>
</evidence>
<evidence type="ECO:0000313" key="6">
    <source>
        <dbReference type="EMBL" id="VEI22833.1"/>
    </source>
</evidence>
<dbReference type="InterPro" id="IPR051121">
    <property type="entry name" value="FAH"/>
</dbReference>
<dbReference type="PANTHER" id="PTHR42796:SF4">
    <property type="entry name" value="FUMARYLACETOACETATE HYDROLASE DOMAIN-CONTAINING PROTEIN 2A"/>
    <property type="match status" value="1"/>
</dbReference>
<dbReference type="GO" id="GO:0016787">
    <property type="term" value="F:hydrolase activity"/>
    <property type="evidence" value="ECO:0007669"/>
    <property type="project" value="UniProtKB-KW"/>
</dbReference>
<organism evidence="5 7">
    <name type="scientific">Rothia aeria</name>
    <dbReference type="NCBI Taxonomy" id="172042"/>
    <lineage>
        <taxon>Bacteria</taxon>
        <taxon>Bacillati</taxon>
        <taxon>Actinomycetota</taxon>
        <taxon>Actinomycetes</taxon>
        <taxon>Micrococcales</taxon>
        <taxon>Micrococcaceae</taxon>
        <taxon>Rothia</taxon>
    </lineage>
</organism>
<dbReference type="InterPro" id="IPR018833">
    <property type="entry name" value="Rv2993c-like_N"/>
</dbReference>
<dbReference type="GeneID" id="93860998"/>
<dbReference type="EMBL" id="LR134479">
    <property type="protein sequence ID" value="VEI22833.1"/>
    <property type="molecule type" value="Genomic_DNA"/>
</dbReference>
<keyword evidence="2" id="KW-0479">Metal-binding</keyword>
<feature type="domain" description="Fumarylacetoacetase-like C-terminal" evidence="3">
    <location>
        <begin position="72"/>
        <end position="249"/>
    </location>
</feature>
<dbReference type="Pfam" id="PF10370">
    <property type="entry name" value="Rv2993c-like_N"/>
    <property type="match status" value="1"/>
</dbReference>
<evidence type="ECO:0000313" key="5">
    <source>
        <dbReference type="EMBL" id="BAV87852.1"/>
    </source>
</evidence>
<dbReference type="Gene3D" id="3.90.850.10">
    <property type="entry name" value="Fumarylacetoacetase-like, C-terminal domain"/>
    <property type="match status" value="1"/>
</dbReference>
<dbReference type="Pfam" id="PF01557">
    <property type="entry name" value="FAA_hydrolase"/>
    <property type="match status" value="1"/>
</dbReference>
<evidence type="ECO:0000259" key="3">
    <source>
        <dbReference type="Pfam" id="PF01557"/>
    </source>
</evidence>
<dbReference type="KEGG" id="raj:RA11412_1553"/>
<protein>
    <submittedName>
        <fullName evidence="5">Fumarylacetoacetate hydrolase family protein</fullName>
    </submittedName>
    <submittedName>
        <fullName evidence="6">Ureidoglycolate lyase</fullName>
        <ecNumber evidence="6">4.3.2.3</ecNumber>
    </submittedName>
</protein>
<evidence type="ECO:0000259" key="4">
    <source>
        <dbReference type="Pfam" id="PF10370"/>
    </source>
</evidence>
<name>A0A2Z5QZF5_9MICC</name>
<reference evidence="6 8" key="2">
    <citation type="submission" date="2018-12" db="EMBL/GenBank/DDBJ databases">
        <authorList>
            <consortium name="Pathogen Informatics"/>
        </authorList>
    </citation>
    <scope>NUCLEOTIDE SEQUENCE [LARGE SCALE GENOMIC DNA]</scope>
    <source>
        <strain evidence="6 8">NCTC10207</strain>
    </source>
</reference>
<dbReference type="GO" id="GO:0050385">
    <property type="term" value="F:ureidoglycolate lyase activity"/>
    <property type="evidence" value="ECO:0007669"/>
    <property type="project" value="UniProtKB-EC"/>
</dbReference>
<sequence>MRIARFTVDDELHFGLVEGEEGAETLRVLAGDPFYNGIEPTGATHRLDDVRLLAPIIPRSKVIGAIANWAGTPAPAAPQFFTKPNTTVVGPGDPVTLPDYSEAVSPEGELAVVIGRIAKSVPLERVPEVVFGYTVANDLTARDVMDTDAQWTRAKSFDGSTPLGPWIETQLDTDSLNITTWVDGDTLQEGNTSEMHYSVAELVAAASEVFTLLPGDIILTGTPAGTTVLHEGNEVEVEVEGIGALVTRIRS</sequence>
<keyword evidence="6" id="KW-0456">Lyase</keyword>